<dbReference type="PRINTS" id="PR00745">
    <property type="entry name" value="GLHYDRLASE39"/>
</dbReference>
<dbReference type="InterPro" id="IPR051923">
    <property type="entry name" value="Glycosyl_Hydrolase_39"/>
</dbReference>
<dbReference type="Gene3D" id="2.60.40.1500">
    <property type="entry name" value="Glycosyl hydrolase domain, family 39"/>
    <property type="match status" value="1"/>
</dbReference>
<dbReference type="PANTHER" id="PTHR12631:SF10">
    <property type="entry name" value="BETA-XYLOSIDASE-LIKE PROTEIN-RELATED"/>
    <property type="match status" value="1"/>
</dbReference>
<evidence type="ECO:0000256" key="4">
    <source>
        <dbReference type="SAM" id="SignalP"/>
    </source>
</evidence>
<feature type="signal peptide" evidence="4">
    <location>
        <begin position="1"/>
        <end position="26"/>
    </location>
</feature>
<dbReference type="GO" id="GO:0016787">
    <property type="term" value="F:hydrolase activity"/>
    <property type="evidence" value="ECO:0007669"/>
    <property type="project" value="UniProtKB-KW"/>
</dbReference>
<dbReference type="EMBL" id="JBFOHK010000002">
    <property type="protein sequence ID" value="MEW9572350.1"/>
    <property type="molecule type" value="Genomic_DNA"/>
</dbReference>
<comment type="caution">
    <text evidence="6">The sequence shown here is derived from an EMBL/GenBank/DDBJ whole genome shotgun (WGS) entry which is preliminary data.</text>
</comment>
<sequence>MTGKANYRFASRVLAGLLAWPLAAGAMPPSAPDTTPIVKVTVDAQARGTDFPHFWEQMFGSGHAVLALRDDYRRDLTMVKQATGFTYVRAHGILDGEVGVFELDKQGRPVYNFSYVDQIYDGLLARGVKPYVELSFMPPDLDSHPDATKVFFYQLHASPPKNYALWDGLIKAFAQHLVDRYGIDEVSSWYFEVWNEPDIAFWNGKPAQASYFKLYDHTARALKAVSPRLRVGGPSTSAVAWIPAFLQHVHAQHVPVDFVSTHAYGNVCPDVQKVHRQIADSPYPKLPFILSEFNASAFTRPDITDSVYMGPYLARVIHDCAGFVDSMSFWTFSDVFEEQGVVKTPFYGGYGLIAERGIPKPAFNAFAMLHRLGHTRLPAGDGPVLATRRKDGSIVLALWNYAPPVSTTTSYVRGAPAGPAERFEVDVAHLAGAAQATLWRLDTGHGDVIPAFDAMGRPDYPSLEQIKALRQAARMAPAEYVPVHDGKFSVTIPPQGLVVVELR</sequence>
<proteinExistence type="inferred from homology"/>
<evidence type="ECO:0000256" key="2">
    <source>
        <dbReference type="ARBA" id="ARBA00022801"/>
    </source>
</evidence>
<dbReference type="SUPFAM" id="SSF51011">
    <property type="entry name" value="Glycosyl hydrolase domain"/>
    <property type="match status" value="1"/>
</dbReference>
<reference evidence="6 7" key="1">
    <citation type="submission" date="2024-06" db="EMBL/GenBank/DDBJ databases">
        <authorList>
            <person name="Woo H."/>
        </authorList>
    </citation>
    <scope>NUCLEOTIDE SEQUENCE [LARGE SCALE GENOMIC DNA]</scope>
    <source>
        <strain evidence="6 7">Si-c</strain>
    </source>
</reference>
<evidence type="ECO:0000256" key="3">
    <source>
        <dbReference type="ARBA" id="ARBA00023295"/>
    </source>
</evidence>
<dbReference type="InterPro" id="IPR017853">
    <property type="entry name" value="GH"/>
</dbReference>
<dbReference type="Gene3D" id="3.20.20.80">
    <property type="entry name" value="Glycosidases"/>
    <property type="match status" value="1"/>
</dbReference>
<keyword evidence="2 6" id="KW-0378">Hydrolase</keyword>
<dbReference type="SUPFAM" id="SSF51445">
    <property type="entry name" value="(Trans)glycosidases"/>
    <property type="match status" value="1"/>
</dbReference>
<evidence type="ECO:0000259" key="5">
    <source>
        <dbReference type="Pfam" id="PF01229"/>
    </source>
</evidence>
<feature type="domain" description="Glycosyl hydrolases family 39 N-terminal catalytic" evidence="5">
    <location>
        <begin position="38"/>
        <end position="474"/>
    </location>
</feature>
<organism evidence="6 7">
    <name type="scientific">Rhodanobacter lycopersici</name>
    <dbReference type="NCBI Taxonomy" id="3162487"/>
    <lineage>
        <taxon>Bacteria</taxon>
        <taxon>Pseudomonadati</taxon>
        <taxon>Pseudomonadota</taxon>
        <taxon>Gammaproteobacteria</taxon>
        <taxon>Lysobacterales</taxon>
        <taxon>Rhodanobacteraceae</taxon>
        <taxon>Rhodanobacter</taxon>
    </lineage>
</organism>
<dbReference type="InterPro" id="IPR049165">
    <property type="entry name" value="GH39_as"/>
</dbReference>
<dbReference type="PANTHER" id="PTHR12631">
    <property type="entry name" value="ALPHA-L-IDURONIDASE"/>
    <property type="match status" value="1"/>
</dbReference>
<feature type="chain" id="PRO_5045296162" evidence="4">
    <location>
        <begin position="27"/>
        <end position="503"/>
    </location>
</feature>
<evidence type="ECO:0000313" key="7">
    <source>
        <dbReference type="Proteomes" id="UP001556220"/>
    </source>
</evidence>
<name>A0ABV3QF18_9GAMM</name>
<keyword evidence="3" id="KW-0326">Glycosidase</keyword>
<dbReference type="Proteomes" id="UP001556220">
    <property type="component" value="Unassembled WGS sequence"/>
</dbReference>
<protein>
    <submittedName>
        <fullName evidence="6">Glycosyl hydrolase family 39</fullName>
    </submittedName>
</protein>
<gene>
    <name evidence="6" type="ORF">ABQJ54_11365</name>
</gene>
<evidence type="ECO:0000313" key="6">
    <source>
        <dbReference type="EMBL" id="MEW9572350.1"/>
    </source>
</evidence>
<accession>A0ABV3QF18</accession>
<dbReference type="InterPro" id="IPR049166">
    <property type="entry name" value="GH39_cat"/>
</dbReference>
<evidence type="ECO:0000256" key="1">
    <source>
        <dbReference type="ARBA" id="ARBA00008875"/>
    </source>
</evidence>
<comment type="similarity">
    <text evidence="1">Belongs to the glycosyl hydrolase 39 family.</text>
</comment>
<keyword evidence="4" id="KW-0732">Signal</keyword>
<dbReference type="Pfam" id="PF01229">
    <property type="entry name" value="Glyco_hydro_39"/>
    <property type="match status" value="1"/>
</dbReference>
<dbReference type="PROSITE" id="PS01027">
    <property type="entry name" value="GLYCOSYL_HYDROL_F39"/>
    <property type="match status" value="1"/>
</dbReference>
<dbReference type="RefSeq" id="WP_367854397.1">
    <property type="nucleotide sequence ID" value="NZ_JBFOHK010000002.1"/>
</dbReference>
<dbReference type="InterPro" id="IPR000514">
    <property type="entry name" value="Glyco_hydro_39"/>
</dbReference>
<keyword evidence="7" id="KW-1185">Reference proteome</keyword>